<evidence type="ECO:0000256" key="6">
    <source>
        <dbReference type="RuleBase" id="RU367044"/>
    </source>
</evidence>
<gene>
    <name evidence="7" type="ORF">LIER_27421</name>
</gene>
<organism evidence="7 8">
    <name type="scientific">Lithospermum erythrorhizon</name>
    <name type="common">Purple gromwell</name>
    <name type="synonym">Lithospermum officinale var. erythrorhizon</name>
    <dbReference type="NCBI Taxonomy" id="34254"/>
    <lineage>
        <taxon>Eukaryota</taxon>
        <taxon>Viridiplantae</taxon>
        <taxon>Streptophyta</taxon>
        <taxon>Embryophyta</taxon>
        <taxon>Tracheophyta</taxon>
        <taxon>Spermatophyta</taxon>
        <taxon>Magnoliopsida</taxon>
        <taxon>eudicotyledons</taxon>
        <taxon>Gunneridae</taxon>
        <taxon>Pentapetalae</taxon>
        <taxon>asterids</taxon>
        <taxon>lamiids</taxon>
        <taxon>Boraginales</taxon>
        <taxon>Boraginaceae</taxon>
        <taxon>Boraginoideae</taxon>
        <taxon>Lithospermeae</taxon>
        <taxon>Lithospermum</taxon>
    </lineage>
</organism>
<comment type="caution">
    <text evidence="7">The sequence shown here is derived from an EMBL/GenBank/DDBJ whole genome shotgun (WGS) entry which is preliminary data.</text>
</comment>
<name>A0AAV3RC02_LITER</name>
<evidence type="ECO:0000256" key="1">
    <source>
        <dbReference type="ARBA" id="ARBA00004613"/>
    </source>
</evidence>
<accession>A0AAV3RC02</accession>
<dbReference type="GO" id="GO:0005576">
    <property type="term" value="C:extracellular region"/>
    <property type="evidence" value="ECO:0007669"/>
    <property type="project" value="UniProtKB-SubCell"/>
</dbReference>
<evidence type="ECO:0000256" key="3">
    <source>
        <dbReference type="ARBA" id="ARBA00022471"/>
    </source>
</evidence>
<keyword evidence="5 6" id="KW-0732">Signal</keyword>
<evidence type="ECO:0000313" key="8">
    <source>
        <dbReference type="Proteomes" id="UP001454036"/>
    </source>
</evidence>
<comment type="similarity">
    <text evidence="2 6">Belongs to the plant self-incompatibility (S1) protein family.</text>
</comment>
<keyword evidence="4 6" id="KW-0964">Secreted</keyword>
<dbReference type="AlphaFoldDB" id="A0AAV3RC02"/>
<reference evidence="7 8" key="1">
    <citation type="submission" date="2024-01" db="EMBL/GenBank/DDBJ databases">
        <title>The complete chloroplast genome sequence of Lithospermum erythrorhizon: insights into the phylogenetic relationship among Boraginaceae species and the maternal lineages of purple gromwells.</title>
        <authorList>
            <person name="Okada T."/>
            <person name="Watanabe K."/>
        </authorList>
    </citation>
    <scope>NUCLEOTIDE SEQUENCE [LARGE SCALE GENOMIC DNA]</scope>
</reference>
<comment type="subcellular location">
    <subcellularLocation>
        <location evidence="1 6">Secreted</location>
    </subcellularLocation>
</comment>
<dbReference type="PANTHER" id="PTHR31232">
    <property type="match status" value="1"/>
</dbReference>
<protein>
    <recommendedName>
        <fullName evidence="6">S-protein homolog</fullName>
    </recommendedName>
</protein>
<proteinExistence type="inferred from homology"/>
<dbReference type="EMBL" id="BAABME010008824">
    <property type="protein sequence ID" value="GAA0173917.1"/>
    <property type="molecule type" value="Genomic_DNA"/>
</dbReference>
<evidence type="ECO:0000256" key="2">
    <source>
        <dbReference type="ARBA" id="ARBA00005581"/>
    </source>
</evidence>
<evidence type="ECO:0000256" key="5">
    <source>
        <dbReference type="ARBA" id="ARBA00022729"/>
    </source>
</evidence>
<dbReference type="Pfam" id="PF05938">
    <property type="entry name" value="Self-incomp_S1"/>
    <property type="match status" value="1"/>
</dbReference>
<keyword evidence="8" id="KW-1185">Reference proteome</keyword>
<evidence type="ECO:0000313" key="7">
    <source>
        <dbReference type="EMBL" id="GAA0173917.1"/>
    </source>
</evidence>
<dbReference type="InterPro" id="IPR010264">
    <property type="entry name" value="Self-incomp_S1"/>
</dbReference>
<dbReference type="Proteomes" id="UP001454036">
    <property type="component" value="Unassembled WGS sequence"/>
</dbReference>
<sequence length="154" mass="17520">MSHISNLVPSMWFIMALLTLNYCPQSSMAGITNYTMKVVNNLSTDNYPLRVNCSSDVTYVGYHELHVNQNFYFIFGEDINDHVQKYYCAFRIGDEGNTFVRAAGFRIFDETTISSCDNNHQNCYWAAKDDGFYLATSPGVLTKKQLWSGGSFNL</sequence>
<dbReference type="PANTHER" id="PTHR31232:SF156">
    <property type="entry name" value="PLANT SELF-INCOMPATIBILITY PROTEIN S1 FAMILY-RELATED"/>
    <property type="match status" value="1"/>
</dbReference>
<feature type="signal peptide" evidence="6">
    <location>
        <begin position="1"/>
        <end position="29"/>
    </location>
</feature>
<evidence type="ECO:0000256" key="4">
    <source>
        <dbReference type="ARBA" id="ARBA00022525"/>
    </source>
</evidence>
<feature type="chain" id="PRO_5043091798" description="S-protein homolog" evidence="6">
    <location>
        <begin position="30"/>
        <end position="154"/>
    </location>
</feature>
<keyword evidence="3 6" id="KW-0713">Self-incompatibility</keyword>
<dbReference type="GO" id="GO:0060320">
    <property type="term" value="P:rejection of self pollen"/>
    <property type="evidence" value="ECO:0007669"/>
    <property type="project" value="UniProtKB-KW"/>
</dbReference>